<dbReference type="PANTHER" id="PTHR43963">
    <property type="entry name" value="CARBONYL REDUCTASE 1-RELATED"/>
    <property type="match status" value="1"/>
</dbReference>
<evidence type="ECO:0000256" key="2">
    <source>
        <dbReference type="ARBA" id="ARBA00022857"/>
    </source>
</evidence>
<dbReference type="CDD" id="cd05324">
    <property type="entry name" value="carb_red_PTCR-like_SDR_c"/>
    <property type="match status" value="1"/>
</dbReference>
<keyword evidence="2" id="KW-0521">NADP</keyword>
<dbReference type="InterPro" id="IPR020904">
    <property type="entry name" value="Sc_DH/Rdtase_CS"/>
</dbReference>
<protein>
    <submittedName>
        <fullName evidence="5">SDR family oxidoreductase</fullName>
    </submittedName>
</protein>
<keyword evidence="6" id="KW-1185">Reference proteome</keyword>
<dbReference type="RefSeq" id="WP_225696624.1">
    <property type="nucleotide sequence ID" value="NZ_JAIXNE010000001.1"/>
</dbReference>
<gene>
    <name evidence="5" type="ORF">LDX50_01455</name>
</gene>
<dbReference type="InterPro" id="IPR002347">
    <property type="entry name" value="SDR_fam"/>
</dbReference>
<reference evidence="5" key="1">
    <citation type="submission" date="2021-09" db="EMBL/GenBank/DDBJ databases">
        <title>Fulvivirga sp. isolated from coastal sediment.</title>
        <authorList>
            <person name="Yu H."/>
        </authorList>
    </citation>
    <scope>NUCLEOTIDE SEQUENCE</scope>
    <source>
        <strain evidence="5">1062</strain>
    </source>
</reference>
<dbReference type="PRINTS" id="PR00080">
    <property type="entry name" value="SDRFAMILY"/>
</dbReference>
<evidence type="ECO:0000256" key="1">
    <source>
        <dbReference type="ARBA" id="ARBA00006484"/>
    </source>
</evidence>
<sequence length="234" mass="25096">METQKTAVITGANRGIGLETCRQLGKKGYHIFLTARSEQAGIKARNKLINEGLQVSFHTLDVSSESSVRQFAARLEENERTVDVLVNNAAIYYDTEHEASNPDFQIVNAAFQTNVIGPWMLTTALLPCLMRSRAPRIVNVSSEAGALNGMGGGTPAYSISKAALNVLTIKLAAELREHHMKVNAVCPGWTRTDMGGPGAPRSVAEGAAGIVWAATLDNDGPTGGFFRDGKPISW</sequence>
<dbReference type="Gene3D" id="3.40.50.720">
    <property type="entry name" value="NAD(P)-binding Rossmann-like Domain"/>
    <property type="match status" value="1"/>
</dbReference>
<organism evidence="5 6">
    <name type="scientific">Fulvivirga sedimenti</name>
    <dbReference type="NCBI Taxonomy" id="2879465"/>
    <lineage>
        <taxon>Bacteria</taxon>
        <taxon>Pseudomonadati</taxon>
        <taxon>Bacteroidota</taxon>
        <taxon>Cytophagia</taxon>
        <taxon>Cytophagales</taxon>
        <taxon>Fulvivirgaceae</taxon>
        <taxon>Fulvivirga</taxon>
    </lineage>
</organism>
<proteinExistence type="inferred from homology"/>
<evidence type="ECO:0000256" key="3">
    <source>
        <dbReference type="ARBA" id="ARBA00023002"/>
    </source>
</evidence>
<keyword evidence="3" id="KW-0560">Oxidoreductase</keyword>
<accession>A0A9X1HME5</accession>
<dbReference type="PROSITE" id="PS00061">
    <property type="entry name" value="ADH_SHORT"/>
    <property type="match status" value="1"/>
</dbReference>
<evidence type="ECO:0000313" key="6">
    <source>
        <dbReference type="Proteomes" id="UP001139409"/>
    </source>
</evidence>
<dbReference type="Pfam" id="PF00106">
    <property type="entry name" value="adh_short"/>
    <property type="match status" value="1"/>
</dbReference>
<dbReference type="InterPro" id="IPR045313">
    <property type="entry name" value="CBR1-like"/>
</dbReference>
<evidence type="ECO:0000313" key="5">
    <source>
        <dbReference type="EMBL" id="MCA6073508.1"/>
    </source>
</evidence>
<comment type="similarity">
    <text evidence="1 4">Belongs to the short-chain dehydrogenases/reductases (SDR) family.</text>
</comment>
<dbReference type="PRINTS" id="PR00081">
    <property type="entry name" value="GDHRDH"/>
</dbReference>
<comment type="caution">
    <text evidence="5">The sequence shown here is derived from an EMBL/GenBank/DDBJ whole genome shotgun (WGS) entry which is preliminary data.</text>
</comment>
<dbReference type="AlphaFoldDB" id="A0A9X1HME5"/>
<dbReference type="PANTHER" id="PTHR43963:SF6">
    <property type="entry name" value="CHAIN DEHYDROGENASE FAMILY PROTEIN, PUTATIVE (AFU_ORTHOLOGUE AFUA_3G15350)-RELATED"/>
    <property type="match status" value="1"/>
</dbReference>
<dbReference type="InterPro" id="IPR036291">
    <property type="entry name" value="NAD(P)-bd_dom_sf"/>
</dbReference>
<evidence type="ECO:0000256" key="4">
    <source>
        <dbReference type="RuleBase" id="RU000363"/>
    </source>
</evidence>
<dbReference type="EMBL" id="JAIXNE010000001">
    <property type="protein sequence ID" value="MCA6073508.1"/>
    <property type="molecule type" value="Genomic_DNA"/>
</dbReference>
<dbReference type="SUPFAM" id="SSF51735">
    <property type="entry name" value="NAD(P)-binding Rossmann-fold domains"/>
    <property type="match status" value="1"/>
</dbReference>
<dbReference type="Proteomes" id="UP001139409">
    <property type="component" value="Unassembled WGS sequence"/>
</dbReference>
<name>A0A9X1HME5_9BACT</name>
<dbReference type="GO" id="GO:0016616">
    <property type="term" value="F:oxidoreductase activity, acting on the CH-OH group of donors, NAD or NADP as acceptor"/>
    <property type="evidence" value="ECO:0007669"/>
    <property type="project" value="InterPro"/>
</dbReference>